<name>A0A0P7XES7_9BACT</name>
<feature type="transmembrane region" description="Helical" evidence="1">
    <location>
        <begin position="122"/>
        <end position="144"/>
    </location>
</feature>
<gene>
    <name evidence="2" type="ORF">HLUCCX10_11435</name>
</gene>
<reference evidence="2 3" key="1">
    <citation type="submission" date="2015-09" db="EMBL/GenBank/DDBJ databases">
        <title>Identification and resolution of microdiversity through metagenomic sequencing of parallel consortia.</title>
        <authorList>
            <person name="Nelson W.C."/>
            <person name="Romine M.F."/>
            <person name="Lindemann S.R."/>
        </authorList>
    </citation>
    <scope>NUCLEOTIDE SEQUENCE [LARGE SCALE GENOMIC DNA]</scope>
    <source>
        <strain evidence="2">HL-49</strain>
    </source>
</reference>
<dbReference type="STRING" id="1305737.GCA_000526355_01860"/>
<evidence type="ECO:0000256" key="1">
    <source>
        <dbReference type="SAM" id="Phobius"/>
    </source>
</evidence>
<dbReference type="eggNOG" id="COG5061">
    <property type="taxonomic scope" value="Bacteria"/>
</dbReference>
<evidence type="ECO:0008006" key="4">
    <source>
        <dbReference type="Google" id="ProtNLM"/>
    </source>
</evidence>
<dbReference type="PATRIC" id="fig|1305737.6.peg.2901"/>
<feature type="transmembrane region" description="Helical" evidence="1">
    <location>
        <begin position="87"/>
        <end position="107"/>
    </location>
</feature>
<comment type="caution">
    <text evidence="2">The sequence shown here is derived from an EMBL/GenBank/DDBJ whole genome shotgun (WGS) entry which is preliminary data.</text>
</comment>
<accession>A0A0P7XES7</accession>
<keyword evidence="1" id="KW-0812">Transmembrane</keyword>
<feature type="transmembrane region" description="Helical" evidence="1">
    <location>
        <begin position="165"/>
        <end position="183"/>
    </location>
</feature>
<dbReference type="Pfam" id="PF11750">
    <property type="entry name" value="DUF3307"/>
    <property type="match status" value="1"/>
</dbReference>
<evidence type="ECO:0000313" key="2">
    <source>
        <dbReference type="EMBL" id="KPQ14037.1"/>
    </source>
</evidence>
<keyword evidence="1" id="KW-0472">Membrane</keyword>
<evidence type="ECO:0000313" key="3">
    <source>
        <dbReference type="Proteomes" id="UP000050421"/>
    </source>
</evidence>
<sequence>MLVLTKLIVAHLMGDFLLQPTSWVKEKEVHKSKSIKFYLHFLIHGALVLLFLWDMGLWPVAVSITLSHAVIDLLKTYSQRPKTTTRWFFLDQFLHLLSILVIWSIFFDENIDFRKFINSQNIWIYSAGILIVTQVSAIVLQVILKNWTAELNLSKKYSLKKAGKYIGILERLFVFTFVLLGRWEAIGFLITAKSVFRFSDLRRSRDRKLTEYICS</sequence>
<proteinExistence type="predicted"/>
<dbReference type="EMBL" id="LJXT01000073">
    <property type="protein sequence ID" value="KPQ14037.1"/>
    <property type="molecule type" value="Genomic_DNA"/>
</dbReference>
<protein>
    <recommendedName>
        <fullName evidence="4">DUF3307 domain-containing protein</fullName>
    </recommendedName>
</protein>
<organism evidence="2 3">
    <name type="scientific">Algoriphagus marincola HL-49</name>
    <dbReference type="NCBI Taxonomy" id="1305737"/>
    <lineage>
        <taxon>Bacteria</taxon>
        <taxon>Pseudomonadati</taxon>
        <taxon>Bacteroidota</taxon>
        <taxon>Cytophagia</taxon>
        <taxon>Cytophagales</taxon>
        <taxon>Cyclobacteriaceae</taxon>
        <taxon>Algoriphagus</taxon>
    </lineage>
</organism>
<dbReference type="AlphaFoldDB" id="A0A0P7XES7"/>
<dbReference type="Proteomes" id="UP000050421">
    <property type="component" value="Unassembled WGS sequence"/>
</dbReference>
<dbReference type="OrthoDB" id="8536716at2"/>
<keyword evidence="1" id="KW-1133">Transmembrane helix</keyword>
<dbReference type="InterPro" id="IPR021737">
    <property type="entry name" value="Phage_phiKZ_Orf197"/>
</dbReference>